<dbReference type="EMBL" id="CP002101">
    <property type="protein sequence ID" value="AEH60294.1"/>
    <property type="molecule type" value="Genomic_DNA"/>
</dbReference>
<reference evidence="11 12" key="1">
    <citation type="submission" date="2010-07" db="EMBL/GenBank/DDBJ databases">
        <title>The complete genome of Methanosalsum zhilinae DSM 4017.</title>
        <authorList>
            <consortium name="US DOE Joint Genome Institute (JGI-PGF)"/>
            <person name="Lucas S."/>
            <person name="Copeland A."/>
            <person name="Lapidus A."/>
            <person name="Glavina del Rio T."/>
            <person name="Dalin E."/>
            <person name="Tice H."/>
            <person name="Bruce D."/>
            <person name="Goodwin L."/>
            <person name="Pitluck S."/>
            <person name="Kyrpides N."/>
            <person name="Mavromatis K."/>
            <person name="Ovchinnikova G."/>
            <person name="Daligault H."/>
            <person name="Detter J.C."/>
            <person name="Han C."/>
            <person name="Tapia R."/>
            <person name="Larimer F."/>
            <person name="Land M."/>
            <person name="Hauser L."/>
            <person name="Markowitz V."/>
            <person name="Cheng J.-F."/>
            <person name="Hugenholtz P."/>
            <person name="Woyke T."/>
            <person name="Wu D."/>
            <person name="Spring S."/>
            <person name="Schueler E."/>
            <person name="Brambilla E."/>
            <person name="Klenk H.-P."/>
            <person name="Eisen J.A."/>
        </authorList>
    </citation>
    <scope>NUCLEOTIDE SEQUENCE [LARGE SCALE GENOMIC DNA]</scope>
    <source>
        <strain evidence="12">DSM 4017 / NBRC 107636 / OCM 62 / WeN5</strain>
    </source>
</reference>
<dbReference type="NCBIfam" id="TIGR00797">
    <property type="entry name" value="matE"/>
    <property type="match status" value="1"/>
</dbReference>
<evidence type="ECO:0000256" key="8">
    <source>
        <dbReference type="ARBA" id="ARBA00023136"/>
    </source>
</evidence>
<sequence length="451" mass="48955">MTDNKKNLEKENISNLLLRLSVPAIIGMMIQATYNITDTIFVGRALGENGVYAIGGLAVAFPVQMIIMATALAIGIGGASIISRSIGKNDVDRAERTFGNVILLVFISSIGIIVFGTIYLSPILQAFGATDAILPYSYDYLQIILYGTFFFSFALAVNSIVRAEGNANIAMYSMIISAGLNILLDPLFIFGFGMGIRGAAYATVISQIICAMYLINYYVGGKSIIKFRLKNLKPDLGIVNEISAIGISPFVRQGSSSIVVIVLNNVLVIYGGDVSVAVFGIMSRLLMFTIMPVLGIVHGLQPIIGFNYGAKNYDRVIQSVKLSASVASGISFAGFLLLFLFPEQLMNIFTSDKILIEEGISAIRISVLALPFVGFQIIGSALYQSIGKARPSFILSMSRQVFFLIPLVIILPRFFELNGVWIAFPISDLLAFALTFTMVSRELKSLNIEEV</sequence>
<keyword evidence="7 10" id="KW-1133">Transmembrane helix</keyword>
<feature type="transmembrane region" description="Helical" evidence="10">
    <location>
        <begin position="361"/>
        <end position="382"/>
    </location>
</feature>
<dbReference type="RefSeq" id="WP_013897733.1">
    <property type="nucleotide sequence ID" value="NC_015676.1"/>
</dbReference>
<feature type="transmembrane region" description="Helical" evidence="10">
    <location>
        <begin position="98"/>
        <end position="120"/>
    </location>
</feature>
<dbReference type="InterPro" id="IPR048279">
    <property type="entry name" value="MdtK-like"/>
</dbReference>
<keyword evidence="6 10" id="KW-0812">Transmembrane</keyword>
<feature type="transmembrane region" description="Helical" evidence="10">
    <location>
        <begin position="198"/>
        <end position="219"/>
    </location>
</feature>
<dbReference type="InterPro" id="IPR045070">
    <property type="entry name" value="MATE_MepA-like"/>
</dbReference>
<name>F7XPG5_METZD</name>
<dbReference type="Proteomes" id="UP000006622">
    <property type="component" value="Chromosome"/>
</dbReference>
<dbReference type="GO" id="GO:0005886">
    <property type="term" value="C:plasma membrane"/>
    <property type="evidence" value="ECO:0007669"/>
    <property type="project" value="UniProtKB-SubCell"/>
</dbReference>
<evidence type="ECO:0000256" key="10">
    <source>
        <dbReference type="SAM" id="Phobius"/>
    </source>
</evidence>
<dbReference type="GeneID" id="10822024"/>
<dbReference type="OrthoDB" id="214119at2157"/>
<evidence type="ECO:0000313" key="12">
    <source>
        <dbReference type="Proteomes" id="UP000006622"/>
    </source>
</evidence>
<dbReference type="Pfam" id="PF01554">
    <property type="entry name" value="MatE"/>
    <property type="match status" value="2"/>
</dbReference>
<keyword evidence="4" id="KW-0813">Transport</keyword>
<evidence type="ECO:0000256" key="2">
    <source>
        <dbReference type="ARBA" id="ARBA00008417"/>
    </source>
</evidence>
<dbReference type="InterPro" id="IPR051327">
    <property type="entry name" value="MATE_MepA_subfamily"/>
</dbReference>
<evidence type="ECO:0000256" key="5">
    <source>
        <dbReference type="ARBA" id="ARBA00022475"/>
    </source>
</evidence>
<feature type="transmembrane region" description="Helical" evidence="10">
    <location>
        <begin position="169"/>
        <end position="192"/>
    </location>
</feature>
<dbReference type="GO" id="GO:0042910">
    <property type="term" value="F:xenobiotic transmembrane transporter activity"/>
    <property type="evidence" value="ECO:0007669"/>
    <property type="project" value="InterPro"/>
</dbReference>
<gene>
    <name evidence="11" type="ordered locus">Mzhil_0419</name>
</gene>
<evidence type="ECO:0000256" key="6">
    <source>
        <dbReference type="ARBA" id="ARBA00022692"/>
    </source>
</evidence>
<evidence type="ECO:0000256" key="4">
    <source>
        <dbReference type="ARBA" id="ARBA00022448"/>
    </source>
</evidence>
<dbReference type="HOGENOM" id="CLU_012893_0_0_2"/>
<feature type="transmembrane region" description="Helical" evidence="10">
    <location>
        <begin position="16"/>
        <end position="34"/>
    </location>
</feature>
<dbReference type="KEGG" id="mzh:Mzhil_0419"/>
<feature type="transmembrane region" description="Helical" evidence="10">
    <location>
        <begin position="285"/>
        <end position="310"/>
    </location>
</feature>
<feature type="transmembrane region" description="Helical" evidence="10">
    <location>
        <begin position="394"/>
        <end position="415"/>
    </location>
</feature>
<evidence type="ECO:0000256" key="1">
    <source>
        <dbReference type="ARBA" id="ARBA00004651"/>
    </source>
</evidence>
<keyword evidence="8 10" id="KW-0472">Membrane</keyword>
<evidence type="ECO:0000256" key="3">
    <source>
        <dbReference type="ARBA" id="ARBA00022106"/>
    </source>
</evidence>
<evidence type="ECO:0000313" key="11">
    <source>
        <dbReference type="EMBL" id="AEH60294.1"/>
    </source>
</evidence>
<protein>
    <recommendedName>
        <fullName evidence="3">Multidrug export protein MepA</fullName>
    </recommendedName>
</protein>
<keyword evidence="12" id="KW-1185">Reference proteome</keyword>
<keyword evidence="9" id="KW-0046">Antibiotic resistance</keyword>
<dbReference type="STRING" id="679901.Mzhil_0419"/>
<dbReference type="PIRSF" id="PIRSF006603">
    <property type="entry name" value="DinF"/>
    <property type="match status" value="1"/>
</dbReference>
<dbReference type="PANTHER" id="PTHR43823">
    <property type="entry name" value="SPORULATION PROTEIN YKVU"/>
    <property type="match status" value="1"/>
</dbReference>
<keyword evidence="5" id="KW-1003">Cell membrane</keyword>
<feature type="transmembrane region" description="Helical" evidence="10">
    <location>
        <begin position="258"/>
        <end position="279"/>
    </location>
</feature>
<dbReference type="CDD" id="cd13143">
    <property type="entry name" value="MATE_MepA_like"/>
    <property type="match status" value="1"/>
</dbReference>
<organism evidence="11 12">
    <name type="scientific">Methanosalsum zhilinae (strain DSM 4017 / NBRC 107636 / OCM 62 / WeN5)</name>
    <name type="common">Methanohalophilus zhilinae</name>
    <dbReference type="NCBI Taxonomy" id="679901"/>
    <lineage>
        <taxon>Archaea</taxon>
        <taxon>Methanobacteriati</taxon>
        <taxon>Methanobacteriota</taxon>
        <taxon>Stenosarchaea group</taxon>
        <taxon>Methanomicrobia</taxon>
        <taxon>Methanosarcinales</taxon>
        <taxon>Methanosarcinaceae</taxon>
        <taxon>Methanosalsum</taxon>
    </lineage>
</organism>
<dbReference type="GO" id="GO:0046677">
    <property type="term" value="P:response to antibiotic"/>
    <property type="evidence" value="ECO:0007669"/>
    <property type="project" value="UniProtKB-KW"/>
</dbReference>
<proteinExistence type="inferred from homology"/>
<dbReference type="InterPro" id="IPR002528">
    <property type="entry name" value="MATE_fam"/>
</dbReference>
<dbReference type="PANTHER" id="PTHR43823:SF3">
    <property type="entry name" value="MULTIDRUG EXPORT PROTEIN MEPA"/>
    <property type="match status" value="1"/>
</dbReference>
<feature type="transmembrane region" description="Helical" evidence="10">
    <location>
        <begin position="54"/>
        <end position="77"/>
    </location>
</feature>
<evidence type="ECO:0000256" key="7">
    <source>
        <dbReference type="ARBA" id="ARBA00022989"/>
    </source>
</evidence>
<dbReference type="AlphaFoldDB" id="F7XPG5"/>
<comment type="similarity">
    <text evidence="2">Belongs to the multi antimicrobial extrusion (MATE) (TC 2.A.66.1) family. MepA subfamily.</text>
</comment>
<evidence type="ECO:0000256" key="9">
    <source>
        <dbReference type="ARBA" id="ARBA00023251"/>
    </source>
</evidence>
<accession>F7XPG5</accession>
<feature type="transmembrane region" description="Helical" evidence="10">
    <location>
        <begin position="140"/>
        <end position="157"/>
    </location>
</feature>
<comment type="subcellular location">
    <subcellularLocation>
        <location evidence="1">Cell membrane</location>
        <topology evidence="1">Multi-pass membrane protein</topology>
    </subcellularLocation>
</comment>
<dbReference type="GO" id="GO:0015297">
    <property type="term" value="F:antiporter activity"/>
    <property type="evidence" value="ECO:0007669"/>
    <property type="project" value="InterPro"/>
</dbReference>
<feature type="transmembrane region" description="Helical" evidence="10">
    <location>
        <begin position="322"/>
        <end position="341"/>
    </location>
</feature>